<reference evidence="1" key="1">
    <citation type="journal article" date="2021" name="Int. J. Syst. Evol. Microbiol.">
        <title>Bradyrhizobium septentrionale sp. nov. (sv. septentrionale) and Bradyrhizobium quebecense sp. nov. (sv. septentrionale) associated with legumes native to Canada possess rearranged symbiosis genes and numerous insertion sequences.</title>
        <authorList>
            <person name="Bromfield E.S.P."/>
            <person name="Cloutier S."/>
        </authorList>
    </citation>
    <scope>NUCLEOTIDE SEQUENCE</scope>
    <source>
        <strain evidence="1">5S5</strain>
    </source>
</reference>
<dbReference type="Proteomes" id="UP001432046">
    <property type="component" value="Chromosome"/>
</dbReference>
<evidence type="ECO:0000313" key="2">
    <source>
        <dbReference type="Proteomes" id="UP001432046"/>
    </source>
</evidence>
<gene>
    <name evidence="1" type="ORF">WDK88_09680</name>
</gene>
<evidence type="ECO:0000313" key="1">
    <source>
        <dbReference type="EMBL" id="WXC81834.1"/>
    </source>
</evidence>
<dbReference type="RefSeq" id="WP_338834332.1">
    <property type="nucleotide sequence ID" value="NZ_CP147711.1"/>
</dbReference>
<dbReference type="EMBL" id="CP147711">
    <property type="protein sequence ID" value="WXC81834.1"/>
    <property type="molecule type" value="Genomic_DNA"/>
</dbReference>
<protein>
    <submittedName>
        <fullName evidence="1">Uncharacterized protein</fullName>
    </submittedName>
</protein>
<accession>A0ABZ2P599</accession>
<organism evidence="1 2">
    <name type="scientific">Bradyrhizobium septentrionale</name>
    <dbReference type="NCBI Taxonomy" id="1404411"/>
    <lineage>
        <taxon>Bacteria</taxon>
        <taxon>Pseudomonadati</taxon>
        <taxon>Pseudomonadota</taxon>
        <taxon>Alphaproteobacteria</taxon>
        <taxon>Hyphomicrobiales</taxon>
        <taxon>Nitrobacteraceae</taxon>
        <taxon>Bradyrhizobium</taxon>
    </lineage>
</organism>
<sequence>MPVVKQSYHYSQARRRAVFGVSLPVQFFKSTMWPPLFEYASSPLEPSLAYRLLISLNLMPFLHVSVDPLDQGFQMSASQIANLHFEAAISAAEAANLDIDTVCRALLGLVISQYLQSRTVSDVQSELRFAADNCDPDTDFMFMRP</sequence>
<keyword evidence="2" id="KW-1185">Reference proteome</keyword>
<proteinExistence type="predicted"/>
<name>A0ABZ2P599_9BRAD</name>
<reference evidence="1" key="2">
    <citation type="submission" date="2024-03" db="EMBL/GenBank/DDBJ databases">
        <authorList>
            <person name="Bromfield E.S.P."/>
            <person name="Cloutier S."/>
        </authorList>
    </citation>
    <scope>NUCLEOTIDE SEQUENCE</scope>
    <source>
        <strain evidence="1">5S5</strain>
    </source>
</reference>